<feature type="compositionally biased region" description="Basic residues" evidence="1">
    <location>
        <begin position="73"/>
        <end position="86"/>
    </location>
</feature>
<evidence type="ECO:0000313" key="4">
    <source>
        <dbReference type="Proteomes" id="UP001363151"/>
    </source>
</evidence>
<dbReference type="InterPro" id="IPR015590">
    <property type="entry name" value="Aldehyde_DH_dom"/>
</dbReference>
<dbReference type="InterPro" id="IPR016163">
    <property type="entry name" value="Ald_DH_C"/>
</dbReference>
<evidence type="ECO:0000259" key="2">
    <source>
        <dbReference type="Pfam" id="PF00171"/>
    </source>
</evidence>
<reference evidence="3 4" key="1">
    <citation type="submission" date="2024-03" db="EMBL/GenBank/DDBJ databases">
        <title>Aureococcus anophagefferens CCMP1851 and Kratosvirus quantuckense: Draft genome of a second virus-susceptible host strain in the model system.</title>
        <authorList>
            <person name="Chase E."/>
            <person name="Truchon A.R."/>
            <person name="Schepens W."/>
            <person name="Wilhelm S.W."/>
        </authorList>
    </citation>
    <scope>NUCLEOTIDE SEQUENCE [LARGE SCALE GENOMIC DNA]</scope>
    <source>
        <strain evidence="3 4">CCMP1851</strain>
    </source>
</reference>
<comment type="caution">
    <text evidence="3">The sequence shown here is derived from an EMBL/GenBank/DDBJ whole genome shotgun (WGS) entry which is preliminary data.</text>
</comment>
<feature type="region of interest" description="Disordered" evidence="1">
    <location>
        <begin position="73"/>
        <end position="92"/>
    </location>
</feature>
<feature type="region of interest" description="Disordered" evidence="1">
    <location>
        <begin position="29"/>
        <end position="68"/>
    </location>
</feature>
<proteinExistence type="predicted"/>
<dbReference type="Gene3D" id="3.40.309.10">
    <property type="entry name" value="Aldehyde Dehydrogenase, Chain A, domain 2"/>
    <property type="match status" value="1"/>
</dbReference>
<evidence type="ECO:0000313" key="3">
    <source>
        <dbReference type="EMBL" id="KAK7249175.1"/>
    </source>
</evidence>
<accession>A0ABR1G7L6</accession>
<organism evidence="3 4">
    <name type="scientific">Aureococcus anophagefferens</name>
    <name type="common">Harmful bloom alga</name>
    <dbReference type="NCBI Taxonomy" id="44056"/>
    <lineage>
        <taxon>Eukaryota</taxon>
        <taxon>Sar</taxon>
        <taxon>Stramenopiles</taxon>
        <taxon>Ochrophyta</taxon>
        <taxon>Pelagophyceae</taxon>
        <taxon>Pelagomonadales</taxon>
        <taxon>Pelagomonadaceae</taxon>
        <taxon>Aureococcus</taxon>
    </lineage>
</organism>
<dbReference type="Pfam" id="PF00171">
    <property type="entry name" value="Aldedh"/>
    <property type="match status" value="1"/>
</dbReference>
<protein>
    <submittedName>
        <fullName evidence="3">Aldehyde dehydrogenase</fullName>
    </submittedName>
</protein>
<sequence length="119" mass="13146">MACFQEECFAPVVALAAFDDEADAMRAANANAPASARRLDARRAPRAPRRPGPAERRRLGQRAPPQRARRALGRLRQVRRRPRRTAATRASEYTAAKTTVVRTADAKEDWFAGAGARYG</sequence>
<name>A0ABR1G7L6_AURAN</name>
<dbReference type="Proteomes" id="UP001363151">
    <property type="component" value="Unassembled WGS sequence"/>
</dbReference>
<gene>
    <name evidence="3" type="ORF">SO694_00045257</name>
</gene>
<evidence type="ECO:0000256" key="1">
    <source>
        <dbReference type="SAM" id="MobiDB-lite"/>
    </source>
</evidence>
<dbReference type="EMBL" id="JBBJCI010000082">
    <property type="protein sequence ID" value="KAK7249175.1"/>
    <property type="molecule type" value="Genomic_DNA"/>
</dbReference>
<dbReference type="SUPFAM" id="SSF53720">
    <property type="entry name" value="ALDH-like"/>
    <property type="match status" value="1"/>
</dbReference>
<feature type="domain" description="Aldehyde dehydrogenase" evidence="2">
    <location>
        <begin position="1"/>
        <end position="32"/>
    </location>
</feature>
<keyword evidence="4" id="KW-1185">Reference proteome</keyword>
<dbReference type="InterPro" id="IPR016161">
    <property type="entry name" value="Ald_DH/histidinol_DH"/>
</dbReference>